<sequence length="92" mass="10182">MAQDSEKEVFVGDARVPELPRFEVGQPEHLPPGGAEALPHRACPVVADGGQHGAGDPPRDHDRSRSRVRRPCLWIYLTPMRSSNLFDDASRL</sequence>
<evidence type="ECO:0000256" key="1">
    <source>
        <dbReference type="SAM" id="MobiDB-lite"/>
    </source>
</evidence>
<dbReference type="EMBL" id="BOPG01000092">
    <property type="protein sequence ID" value="GIJ63358.1"/>
    <property type="molecule type" value="Genomic_DNA"/>
</dbReference>
<proteinExistence type="predicted"/>
<protein>
    <submittedName>
        <fullName evidence="2">Uncharacterized protein</fullName>
    </submittedName>
</protein>
<feature type="region of interest" description="Disordered" evidence="1">
    <location>
        <begin position="22"/>
        <end position="66"/>
    </location>
</feature>
<name>A0A8J4E6P1_9ACTN</name>
<gene>
    <name evidence="2" type="ORF">Vau01_108740</name>
</gene>
<evidence type="ECO:0000313" key="3">
    <source>
        <dbReference type="Proteomes" id="UP000612585"/>
    </source>
</evidence>
<accession>A0A8J4E6P1</accession>
<evidence type="ECO:0000313" key="2">
    <source>
        <dbReference type="EMBL" id="GIJ63358.1"/>
    </source>
</evidence>
<comment type="caution">
    <text evidence="2">The sequence shown here is derived from an EMBL/GenBank/DDBJ whole genome shotgun (WGS) entry which is preliminary data.</text>
</comment>
<organism evidence="2 3">
    <name type="scientific">Virgisporangium aurantiacum</name>
    <dbReference type="NCBI Taxonomy" id="175570"/>
    <lineage>
        <taxon>Bacteria</taxon>
        <taxon>Bacillati</taxon>
        <taxon>Actinomycetota</taxon>
        <taxon>Actinomycetes</taxon>
        <taxon>Micromonosporales</taxon>
        <taxon>Micromonosporaceae</taxon>
        <taxon>Virgisporangium</taxon>
    </lineage>
</organism>
<reference evidence="2" key="1">
    <citation type="submission" date="2021-01" db="EMBL/GenBank/DDBJ databases">
        <title>Whole genome shotgun sequence of Virgisporangium aurantiacum NBRC 16421.</title>
        <authorList>
            <person name="Komaki H."/>
            <person name="Tamura T."/>
        </authorList>
    </citation>
    <scope>NUCLEOTIDE SEQUENCE</scope>
    <source>
        <strain evidence="2">NBRC 16421</strain>
    </source>
</reference>
<keyword evidence="3" id="KW-1185">Reference proteome</keyword>
<dbReference type="AlphaFoldDB" id="A0A8J4E6P1"/>
<dbReference type="Proteomes" id="UP000612585">
    <property type="component" value="Unassembled WGS sequence"/>
</dbReference>